<sequence>MDMTPSETLLKTQGLGIQFGGLKAVDALDIEVRKGEIFGLIGPNGAGKSTSFNLLSGALTPTSGRVFFKGEDVTKLKPFDMAKRGLARTFQLTNLFAGLTVIDTMLVGAHLHVKKGLLASVFYTKGYREELDQLRDEARRILATVGLAGTEQASVDALSFVQQRRLEIAMAIATRPTMLLLDEPAAGLSPSETADLGVLIQTLNQQGITIILIEHNTRFVMKLCARICVLDYGRKYAEGSPEEIVANPKVREIYLGRDVKQDHPEEHAHA</sequence>
<feature type="domain" description="ABC transporter" evidence="4">
    <location>
        <begin position="10"/>
        <end position="257"/>
    </location>
</feature>
<evidence type="ECO:0000313" key="6">
    <source>
        <dbReference type="Proteomes" id="UP000244904"/>
    </source>
</evidence>
<reference evidence="6" key="1">
    <citation type="submission" date="2018-03" db="EMBL/GenBank/DDBJ databases">
        <authorList>
            <person name="Rodrigo-Torres L."/>
            <person name="Arahal R. D."/>
            <person name="Lucena T."/>
        </authorList>
    </citation>
    <scope>NUCLEOTIDE SEQUENCE [LARGE SCALE GENOMIC DNA]</scope>
    <source>
        <strain evidence="6">CECT 8871</strain>
    </source>
</reference>
<evidence type="ECO:0000313" key="5">
    <source>
        <dbReference type="EMBL" id="SPF81527.1"/>
    </source>
</evidence>
<dbReference type="GO" id="GO:0016887">
    <property type="term" value="F:ATP hydrolysis activity"/>
    <property type="evidence" value="ECO:0007669"/>
    <property type="project" value="InterPro"/>
</dbReference>
<keyword evidence="1" id="KW-0813">Transport</keyword>
<keyword evidence="2" id="KW-0547">Nucleotide-binding</keyword>
<dbReference type="InterPro" id="IPR032823">
    <property type="entry name" value="BCA_ABC_TP_C"/>
</dbReference>
<dbReference type="GO" id="GO:0005524">
    <property type="term" value="F:ATP binding"/>
    <property type="evidence" value="ECO:0007669"/>
    <property type="project" value="UniProtKB-KW"/>
</dbReference>
<dbReference type="OrthoDB" id="9806149at2"/>
<dbReference type="SUPFAM" id="SSF52540">
    <property type="entry name" value="P-loop containing nucleoside triphosphate hydrolases"/>
    <property type="match status" value="1"/>
</dbReference>
<dbReference type="EMBL" id="OMOJ01000010">
    <property type="protein sequence ID" value="SPF81527.1"/>
    <property type="molecule type" value="Genomic_DNA"/>
</dbReference>
<dbReference type="FunFam" id="3.40.50.300:FF:000421">
    <property type="entry name" value="Branched-chain amino acid ABC transporter ATP-binding protein"/>
    <property type="match status" value="1"/>
</dbReference>
<evidence type="ECO:0000256" key="1">
    <source>
        <dbReference type="ARBA" id="ARBA00022448"/>
    </source>
</evidence>
<dbReference type="CDD" id="cd03219">
    <property type="entry name" value="ABC_Mj1267_LivG_branched"/>
    <property type="match status" value="1"/>
</dbReference>
<dbReference type="InterPro" id="IPR003593">
    <property type="entry name" value="AAA+_ATPase"/>
</dbReference>
<dbReference type="PANTHER" id="PTHR45772">
    <property type="entry name" value="CONSERVED COMPONENT OF ABC TRANSPORTER FOR NATURAL AMINO ACIDS-RELATED"/>
    <property type="match status" value="1"/>
</dbReference>
<keyword evidence="5" id="KW-0378">Hydrolase</keyword>
<dbReference type="AlphaFoldDB" id="A0A2R8AZX5"/>
<evidence type="ECO:0000259" key="4">
    <source>
        <dbReference type="PROSITE" id="PS50893"/>
    </source>
</evidence>
<evidence type="ECO:0000256" key="2">
    <source>
        <dbReference type="ARBA" id="ARBA00022741"/>
    </source>
</evidence>
<keyword evidence="6" id="KW-1185">Reference proteome</keyword>
<dbReference type="InterPro" id="IPR027417">
    <property type="entry name" value="P-loop_NTPase"/>
</dbReference>
<dbReference type="Gene3D" id="3.40.50.300">
    <property type="entry name" value="P-loop containing nucleotide triphosphate hydrolases"/>
    <property type="match status" value="1"/>
</dbReference>
<dbReference type="PANTHER" id="PTHR45772:SF2">
    <property type="entry name" value="ABC TRANSPORTER ATP-BINDING PROTEIN"/>
    <property type="match status" value="1"/>
</dbReference>
<gene>
    <name evidence="5" type="primary">lptB_7</name>
    <name evidence="5" type="ORF">PRI8871_03351</name>
</gene>
<dbReference type="SMART" id="SM00382">
    <property type="entry name" value="AAA"/>
    <property type="match status" value="1"/>
</dbReference>
<evidence type="ECO:0000256" key="3">
    <source>
        <dbReference type="ARBA" id="ARBA00022840"/>
    </source>
</evidence>
<dbReference type="InterPro" id="IPR003439">
    <property type="entry name" value="ABC_transporter-like_ATP-bd"/>
</dbReference>
<dbReference type="Proteomes" id="UP000244904">
    <property type="component" value="Unassembled WGS sequence"/>
</dbReference>
<dbReference type="GO" id="GO:0005886">
    <property type="term" value="C:plasma membrane"/>
    <property type="evidence" value="ECO:0007669"/>
    <property type="project" value="TreeGrafter"/>
</dbReference>
<accession>A0A2R8AZX5</accession>
<keyword evidence="3 5" id="KW-0067">ATP-binding</keyword>
<dbReference type="EC" id="3.6.3.-" evidence="5"/>
<organism evidence="5 6">
    <name type="scientific">Pseudoprimorskyibacter insulae</name>
    <dbReference type="NCBI Taxonomy" id="1695997"/>
    <lineage>
        <taxon>Bacteria</taxon>
        <taxon>Pseudomonadati</taxon>
        <taxon>Pseudomonadota</taxon>
        <taxon>Alphaproteobacteria</taxon>
        <taxon>Rhodobacterales</taxon>
        <taxon>Paracoccaceae</taxon>
        <taxon>Pseudoprimorskyibacter</taxon>
    </lineage>
</organism>
<name>A0A2R8AZX5_9RHOB</name>
<dbReference type="Pfam" id="PF12399">
    <property type="entry name" value="BCA_ABC_TP_C"/>
    <property type="match status" value="1"/>
</dbReference>
<dbReference type="InterPro" id="IPR051120">
    <property type="entry name" value="ABC_AA/LPS_Transport"/>
</dbReference>
<dbReference type="PROSITE" id="PS50893">
    <property type="entry name" value="ABC_TRANSPORTER_2"/>
    <property type="match status" value="1"/>
</dbReference>
<proteinExistence type="predicted"/>
<protein>
    <submittedName>
        <fullName evidence="5">Lipopolysaccharide export system ATP-binding protein LptB</fullName>
        <ecNumber evidence="5">3.6.3.-</ecNumber>
    </submittedName>
</protein>
<dbReference type="Pfam" id="PF00005">
    <property type="entry name" value="ABC_tran"/>
    <property type="match status" value="1"/>
</dbReference>